<dbReference type="PANTHER" id="PTHR13847:SF285">
    <property type="entry name" value="FAD DEPENDENT OXIDOREDUCTASE DOMAIN-CONTAINING PROTEIN"/>
    <property type="match status" value="1"/>
</dbReference>
<feature type="domain" description="FAD dependent oxidoreductase" evidence="1">
    <location>
        <begin position="30"/>
        <end position="397"/>
    </location>
</feature>
<protein>
    <submittedName>
        <fullName evidence="2">Unannotated protein</fullName>
    </submittedName>
</protein>
<dbReference type="SUPFAM" id="SSF51905">
    <property type="entry name" value="FAD/NAD(P)-binding domain"/>
    <property type="match status" value="1"/>
</dbReference>
<name>A0A6J7E5H2_9ZZZZ</name>
<reference evidence="2" key="1">
    <citation type="submission" date="2020-05" db="EMBL/GenBank/DDBJ databases">
        <authorList>
            <person name="Chiriac C."/>
            <person name="Salcher M."/>
            <person name="Ghai R."/>
            <person name="Kavagutti S V."/>
        </authorList>
    </citation>
    <scope>NUCLEOTIDE SEQUENCE</scope>
</reference>
<dbReference type="Gene3D" id="3.30.9.10">
    <property type="entry name" value="D-Amino Acid Oxidase, subunit A, domain 2"/>
    <property type="match status" value="1"/>
</dbReference>
<dbReference type="InterPro" id="IPR036188">
    <property type="entry name" value="FAD/NAD-bd_sf"/>
</dbReference>
<sequence>MLSPPRSLWWETLDEPVSPRPPLKEHLDVDVVIVGGGFTGLWTARELLERDPALRIAVVEQSVCGFGASGRNGGWASALFPVSDWTVAKRFGGDAVVPLHRVLNRAVSTLGEALAHEQIDGHYRQGGTLTFARSEIQSTRLQHHVSENRDRGFGDELVWLNGDEIRDRAALPSLFGATFAPHCARINPARVVRGLADRLGERGVAIYENTTVTAIEGATPTRRARIVSRGGTITANYVVRATEAFSVDLPGLRRAVAPIYSLMIATEPLPASFWESTGFRNYETFADDRHMIIYGQRTEDNRIAFGGRGAPYHFGSSIKPKFDYDDKVFELLEGTLRDLFPNLPGGISHRWGGPLAMPRDMMPSVNVDHATGLASAGGYTGDGVVLAYVAGQTLADLIVQPDSITELTSLPFVHHQSKRWPIEPARWLGINTGLALAKRSDHVEEHQGKTSRASSLLEQLLESFPP</sequence>
<accession>A0A6J7E5H2</accession>
<dbReference type="InterPro" id="IPR006076">
    <property type="entry name" value="FAD-dep_OxRdtase"/>
</dbReference>
<dbReference type="Pfam" id="PF01266">
    <property type="entry name" value="DAO"/>
    <property type="match status" value="1"/>
</dbReference>
<organism evidence="2">
    <name type="scientific">freshwater metagenome</name>
    <dbReference type="NCBI Taxonomy" id="449393"/>
    <lineage>
        <taxon>unclassified sequences</taxon>
        <taxon>metagenomes</taxon>
        <taxon>ecological metagenomes</taxon>
    </lineage>
</organism>
<dbReference type="AlphaFoldDB" id="A0A6J7E5H2"/>
<proteinExistence type="predicted"/>
<dbReference type="Gene3D" id="3.50.50.60">
    <property type="entry name" value="FAD/NAD(P)-binding domain"/>
    <property type="match status" value="1"/>
</dbReference>
<dbReference type="PANTHER" id="PTHR13847">
    <property type="entry name" value="SARCOSINE DEHYDROGENASE-RELATED"/>
    <property type="match status" value="1"/>
</dbReference>
<gene>
    <name evidence="2" type="ORF">UFOPK3381_01080</name>
</gene>
<dbReference type="EMBL" id="CAFBLN010000054">
    <property type="protein sequence ID" value="CAB4876054.1"/>
    <property type="molecule type" value="Genomic_DNA"/>
</dbReference>
<evidence type="ECO:0000259" key="1">
    <source>
        <dbReference type="Pfam" id="PF01266"/>
    </source>
</evidence>
<dbReference type="GO" id="GO:0005737">
    <property type="term" value="C:cytoplasm"/>
    <property type="evidence" value="ECO:0007669"/>
    <property type="project" value="TreeGrafter"/>
</dbReference>
<evidence type="ECO:0000313" key="2">
    <source>
        <dbReference type="EMBL" id="CAB4876054.1"/>
    </source>
</evidence>